<comment type="caution">
    <text evidence="2">The sequence shown here is derived from an EMBL/GenBank/DDBJ whole genome shotgun (WGS) entry which is preliminary data.</text>
</comment>
<sequence length="158" mass="17561">MVKNQAAENGEISNSEKDHDMLPKNGGGRKDKLRVDIPSQHCEQPVKELFPIDNNVSCDAEVRSGAAKGDNLNGNLKNNESKEKEKEHSVDVEFKMWESCKIGERDFSPERDPEQESFEEEVDAKVETGVSHDQINGLPSSAKNLDNGTSSPSKQQQH</sequence>
<reference evidence="2 3" key="2">
    <citation type="submission" date="2020-07" db="EMBL/GenBank/DDBJ databases">
        <title>Genome assembly of wild tea tree DASZ reveals pedigree and selection history of tea varieties.</title>
        <authorList>
            <person name="Zhang W."/>
        </authorList>
    </citation>
    <scope>NUCLEOTIDE SEQUENCE [LARGE SCALE GENOMIC DNA]</scope>
    <source>
        <strain evidence="3">cv. G240</strain>
        <tissue evidence="2">Leaf</tissue>
    </source>
</reference>
<feature type="compositionally biased region" description="Basic and acidic residues" evidence="1">
    <location>
        <begin position="14"/>
        <end position="34"/>
    </location>
</feature>
<keyword evidence="3" id="KW-1185">Reference proteome</keyword>
<protein>
    <submittedName>
        <fullName evidence="2">Uncharacterized protein</fullName>
    </submittedName>
</protein>
<feature type="compositionally biased region" description="Low complexity" evidence="1">
    <location>
        <begin position="68"/>
        <end position="78"/>
    </location>
</feature>
<evidence type="ECO:0000256" key="1">
    <source>
        <dbReference type="SAM" id="MobiDB-lite"/>
    </source>
</evidence>
<feature type="compositionally biased region" description="Basic and acidic residues" evidence="1">
    <location>
        <begin position="102"/>
        <end position="114"/>
    </location>
</feature>
<feature type="region of interest" description="Disordered" evidence="1">
    <location>
        <begin position="102"/>
        <end position="158"/>
    </location>
</feature>
<feature type="compositionally biased region" description="Basic and acidic residues" evidence="1">
    <location>
        <begin position="79"/>
        <end position="90"/>
    </location>
</feature>
<feature type="region of interest" description="Disordered" evidence="1">
    <location>
        <begin position="1"/>
        <end position="34"/>
    </location>
</feature>
<organism evidence="2 3">
    <name type="scientific">Camellia sinensis</name>
    <name type="common">Tea plant</name>
    <name type="synonym">Thea sinensis</name>
    <dbReference type="NCBI Taxonomy" id="4442"/>
    <lineage>
        <taxon>Eukaryota</taxon>
        <taxon>Viridiplantae</taxon>
        <taxon>Streptophyta</taxon>
        <taxon>Embryophyta</taxon>
        <taxon>Tracheophyta</taxon>
        <taxon>Spermatophyta</taxon>
        <taxon>Magnoliopsida</taxon>
        <taxon>eudicotyledons</taxon>
        <taxon>Gunneridae</taxon>
        <taxon>Pentapetalae</taxon>
        <taxon>asterids</taxon>
        <taxon>Ericales</taxon>
        <taxon>Theaceae</taxon>
        <taxon>Camellia</taxon>
    </lineage>
</organism>
<dbReference type="EMBL" id="JACBKZ010000006">
    <property type="protein sequence ID" value="KAF5947509.1"/>
    <property type="molecule type" value="Genomic_DNA"/>
</dbReference>
<feature type="region of interest" description="Disordered" evidence="1">
    <location>
        <begin position="64"/>
        <end position="90"/>
    </location>
</feature>
<evidence type="ECO:0000313" key="3">
    <source>
        <dbReference type="Proteomes" id="UP000593564"/>
    </source>
</evidence>
<proteinExistence type="predicted"/>
<dbReference type="Proteomes" id="UP000593564">
    <property type="component" value="Unassembled WGS sequence"/>
</dbReference>
<gene>
    <name evidence="2" type="ORF">HYC85_013466</name>
</gene>
<name>A0A7J7H3G3_CAMSI</name>
<reference evidence="3" key="1">
    <citation type="journal article" date="2020" name="Nat. Commun.">
        <title>Genome assembly of wild tea tree DASZ reveals pedigree and selection history of tea varieties.</title>
        <authorList>
            <person name="Zhang W."/>
            <person name="Zhang Y."/>
            <person name="Qiu H."/>
            <person name="Guo Y."/>
            <person name="Wan H."/>
            <person name="Zhang X."/>
            <person name="Scossa F."/>
            <person name="Alseekh S."/>
            <person name="Zhang Q."/>
            <person name="Wang P."/>
            <person name="Xu L."/>
            <person name="Schmidt M.H."/>
            <person name="Jia X."/>
            <person name="Li D."/>
            <person name="Zhu A."/>
            <person name="Guo F."/>
            <person name="Chen W."/>
            <person name="Ni D."/>
            <person name="Usadel B."/>
            <person name="Fernie A.R."/>
            <person name="Wen W."/>
        </authorList>
    </citation>
    <scope>NUCLEOTIDE SEQUENCE [LARGE SCALE GENOMIC DNA]</scope>
    <source>
        <strain evidence="3">cv. G240</strain>
    </source>
</reference>
<evidence type="ECO:0000313" key="2">
    <source>
        <dbReference type="EMBL" id="KAF5947509.1"/>
    </source>
</evidence>
<feature type="compositionally biased region" description="Polar residues" evidence="1">
    <location>
        <begin position="131"/>
        <end position="158"/>
    </location>
</feature>
<accession>A0A7J7H3G3</accession>
<dbReference type="AlphaFoldDB" id="A0A7J7H3G3"/>